<reference evidence="2 3" key="1">
    <citation type="submission" date="2023-03" db="EMBL/GenBank/DDBJ databases">
        <title>WGS of Gossypium arboreum.</title>
        <authorList>
            <person name="Yu D."/>
        </authorList>
    </citation>
    <scope>NUCLEOTIDE SEQUENCE [LARGE SCALE GENOMIC DNA]</scope>
    <source>
        <tissue evidence="2">Leaf</tissue>
    </source>
</reference>
<keyword evidence="1" id="KW-0732">Signal</keyword>
<protein>
    <submittedName>
        <fullName evidence="2">Uncharacterized protein</fullName>
    </submittedName>
</protein>
<evidence type="ECO:0000313" key="2">
    <source>
        <dbReference type="EMBL" id="KAK5844174.1"/>
    </source>
</evidence>
<accession>A0ABR0QYX1</accession>
<evidence type="ECO:0000256" key="1">
    <source>
        <dbReference type="SAM" id="SignalP"/>
    </source>
</evidence>
<feature type="chain" id="PRO_5046423894" evidence="1">
    <location>
        <begin position="21"/>
        <end position="123"/>
    </location>
</feature>
<evidence type="ECO:0000313" key="3">
    <source>
        <dbReference type="Proteomes" id="UP001358586"/>
    </source>
</evidence>
<dbReference type="EMBL" id="JARKNE010000001">
    <property type="protein sequence ID" value="KAK5844174.1"/>
    <property type="molecule type" value="Genomic_DNA"/>
</dbReference>
<comment type="caution">
    <text evidence="2">The sequence shown here is derived from an EMBL/GenBank/DDBJ whole genome shotgun (WGS) entry which is preliminary data.</text>
</comment>
<gene>
    <name evidence="2" type="ORF">PVK06_000309</name>
</gene>
<dbReference type="Proteomes" id="UP001358586">
    <property type="component" value="Chromosome 1"/>
</dbReference>
<sequence length="123" mass="14218">MDTRPLNAAIHKMVAHFVWTLDLLLPLFEDAYERHRTASTEGKRNKFRTDAIEAHLLTLLQKIISTVVQPGGDSEGDSRLAHCIGQMIYMSCLGHCRQHQQKQWEKQIQGPNKVRYHFVYCSI</sequence>
<name>A0ABR0QYX1_GOSAR</name>
<keyword evidence="3" id="KW-1185">Reference proteome</keyword>
<feature type="signal peptide" evidence="1">
    <location>
        <begin position="1"/>
        <end position="20"/>
    </location>
</feature>
<organism evidence="2 3">
    <name type="scientific">Gossypium arboreum</name>
    <name type="common">Tree cotton</name>
    <name type="synonym">Gossypium nanking</name>
    <dbReference type="NCBI Taxonomy" id="29729"/>
    <lineage>
        <taxon>Eukaryota</taxon>
        <taxon>Viridiplantae</taxon>
        <taxon>Streptophyta</taxon>
        <taxon>Embryophyta</taxon>
        <taxon>Tracheophyta</taxon>
        <taxon>Spermatophyta</taxon>
        <taxon>Magnoliopsida</taxon>
        <taxon>eudicotyledons</taxon>
        <taxon>Gunneridae</taxon>
        <taxon>Pentapetalae</taxon>
        <taxon>rosids</taxon>
        <taxon>malvids</taxon>
        <taxon>Malvales</taxon>
        <taxon>Malvaceae</taxon>
        <taxon>Malvoideae</taxon>
        <taxon>Gossypium</taxon>
    </lineage>
</organism>
<proteinExistence type="predicted"/>